<evidence type="ECO:0000313" key="2">
    <source>
        <dbReference type="EnsemblPlants" id="TraesCS6D02G263400.1"/>
    </source>
</evidence>
<dbReference type="OrthoDB" id="10364907at2759"/>
<gene>
    <name evidence="2" type="primary">LOC123141713</name>
</gene>
<accession>A0A3B6QH32</accession>
<dbReference type="Gramene" id="TraesSTA6D03G03749690.1">
    <property type="protein sequence ID" value="TraesSTA6D03G03749690.1"/>
    <property type="gene ID" value="TraesSTA6D03G03749690"/>
</dbReference>
<dbReference type="Gramene" id="TraesCLE_scaffold_066862_01G000400.1">
    <property type="protein sequence ID" value="TraesCLE_scaffold_066862_01G000400.1"/>
    <property type="gene ID" value="TraesCLE_scaffold_066862_01G000400"/>
</dbReference>
<dbReference type="Gramene" id="TraesCS6D02G263400.1">
    <property type="protein sequence ID" value="TraesCS6D02G263400.1"/>
    <property type="gene ID" value="TraesCS6D02G263400"/>
</dbReference>
<dbReference type="Gramene" id="TraesRN6D0100671900.1">
    <property type="protein sequence ID" value="TraesRN6D0100671900.1"/>
    <property type="gene ID" value="TraesRN6D0100671900"/>
</dbReference>
<sequence length="145" mass="16743">MSTPPSEEGGGGSLPLPADCEGLISEKTWALLGEERRRMIMDTLHRTEADNVEAPRGRFDEFHFSPVSPGLGKAMMPSDGYWEAVRRLKEEDARRQEEEDDRREKREELARQQREELVRQQMEEHARQKSEAMLLQTKPVDDPSH</sequence>
<organism evidence="2">
    <name type="scientific">Triticum aestivum</name>
    <name type="common">Wheat</name>
    <dbReference type="NCBI Taxonomy" id="4565"/>
    <lineage>
        <taxon>Eukaryota</taxon>
        <taxon>Viridiplantae</taxon>
        <taxon>Streptophyta</taxon>
        <taxon>Embryophyta</taxon>
        <taxon>Tracheophyta</taxon>
        <taxon>Spermatophyta</taxon>
        <taxon>Magnoliopsida</taxon>
        <taxon>Liliopsida</taxon>
        <taxon>Poales</taxon>
        <taxon>Poaceae</taxon>
        <taxon>BOP clade</taxon>
        <taxon>Pooideae</taxon>
        <taxon>Triticodae</taxon>
        <taxon>Triticeae</taxon>
        <taxon>Triticinae</taxon>
        <taxon>Triticum</taxon>
    </lineage>
</organism>
<dbReference type="Gramene" id="TraesJAG6D03G03739560.1">
    <property type="protein sequence ID" value="TraesJAG6D03G03739560.1"/>
    <property type="gene ID" value="TraesJAG6D03G03739560"/>
</dbReference>
<dbReference type="Gramene" id="TraesLAC6D03G03706980.1">
    <property type="protein sequence ID" value="TraesLAC6D03G03706980.1"/>
    <property type="gene ID" value="TraesLAC6D03G03706980"/>
</dbReference>
<evidence type="ECO:0000313" key="3">
    <source>
        <dbReference type="Proteomes" id="UP000019116"/>
    </source>
</evidence>
<dbReference type="Gramene" id="TraesPARA_EIv1.0_2151440.1">
    <property type="protein sequence ID" value="TraesPARA_EIv1.0_2151440.1.CDS"/>
    <property type="gene ID" value="TraesPARA_EIv1.0_2151440"/>
</dbReference>
<reference evidence="2" key="2">
    <citation type="submission" date="2018-10" db="UniProtKB">
        <authorList>
            <consortium name="EnsemblPlants"/>
        </authorList>
    </citation>
    <scope>IDENTIFICATION</scope>
</reference>
<dbReference type="GeneID" id="123141713"/>
<keyword evidence="3" id="KW-1185">Reference proteome</keyword>
<dbReference type="Proteomes" id="UP000019116">
    <property type="component" value="Chromosome 6D"/>
</dbReference>
<dbReference type="Gramene" id="TraesROB_scaffold_052386_01G000100.1">
    <property type="protein sequence ID" value="TraesROB_scaffold_052386_01G000100.1"/>
    <property type="gene ID" value="TraesROB_scaffold_052386_01G000100"/>
</dbReference>
<dbReference type="Gramene" id="TraesMAC6D03G03754710.1">
    <property type="protein sequence ID" value="TraesMAC6D03G03754710.1"/>
    <property type="gene ID" value="TraesMAC6D03G03754710"/>
</dbReference>
<name>A0A3B6QH32_WHEAT</name>
<dbReference type="EnsemblPlants" id="TraesCS6D02G263400.1">
    <property type="protein sequence ID" value="TraesCS6D02G263400.1"/>
    <property type="gene ID" value="TraesCS6D02G263400"/>
</dbReference>
<evidence type="ECO:0000256" key="1">
    <source>
        <dbReference type="SAM" id="MobiDB-lite"/>
    </source>
</evidence>
<dbReference type="RefSeq" id="XP_044416729.1">
    <property type="nucleotide sequence ID" value="XM_044560794.1"/>
</dbReference>
<dbReference type="AlphaFoldDB" id="A0A3B6QH32"/>
<dbReference type="Gramene" id="TraesNOR6D03G03797200.1">
    <property type="protein sequence ID" value="TraesNOR6D03G03797200.1"/>
    <property type="gene ID" value="TraesNOR6D03G03797200"/>
</dbReference>
<dbReference type="Gramene" id="TraesCS6D03G0636100.1">
    <property type="protein sequence ID" value="TraesCS6D03G0636100.1.CDS"/>
    <property type="gene ID" value="TraesCS6D03G0636100"/>
</dbReference>
<reference evidence="2" key="1">
    <citation type="submission" date="2018-08" db="EMBL/GenBank/DDBJ databases">
        <authorList>
            <person name="Rossello M."/>
        </authorList>
    </citation>
    <scope>NUCLEOTIDE SEQUENCE [LARGE SCALE GENOMIC DNA]</scope>
    <source>
        <strain evidence="2">cv. Chinese Spring</strain>
    </source>
</reference>
<protein>
    <submittedName>
        <fullName evidence="2">Uncharacterized protein</fullName>
    </submittedName>
</protein>
<dbReference type="Gramene" id="TraesJUL6D03G03789670.1">
    <property type="protein sequence ID" value="TraesJUL6D03G03789670.1"/>
    <property type="gene ID" value="TraesJUL6D03G03789670"/>
</dbReference>
<dbReference type="Gramene" id="TraesCAD_scaffold_050443_01G000400.1">
    <property type="protein sequence ID" value="TraesCAD_scaffold_050443_01G000400.1"/>
    <property type="gene ID" value="TraesCAD_scaffold_050443_01G000400"/>
</dbReference>
<dbReference type="Gramene" id="TraesARI6D03G03720900.1">
    <property type="protein sequence ID" value="TraesARI6D03G03720900.1"/>
    <property type="gene ID" value="TraesARI6D03G03720900"/>
</dbReference>
<dbReference type="Gramene" id="TraesSYM6D03G03704280.1">
    <property type="protein sequence ID" value="TraesSYM6D03G03704280.1"/>
    <property type="gene ID" value="TraesSYM6D03G03704280"/>
</dbReference>
<proteinExistence type="predicted"/>
<dbReference type="OMA" id="QAWEEAM"/>
<dbReference type="Gramene" id="TraesWEE_scaffold_064196_01G000100.1">
    <property type="protein sequence ID" value="TraesWEE_scaffold_064196_01G000100.1"/>
    <property type="gene ID" value="TraesWEE_scaffold_064196_01G000100"/>
</dbReference>
<dbReference type="Gramene" id="TraesLDM6D03G03760380.1">
    <property type="protein sequence ID" value="TraesLDM6D03G03760380.1"/>
    <property type="gene ID" value="TraesLDM6D03G03760380"/>
</dbReference>
<feature type="compositionally biased region" description="Basic and acidic residues" evidence="1">
    <location>
        <begin position="90"/>
        <end position="130"/>
    </location>
</feature>
<feature type="region of interest" description="Disordered" evidence="1">
    <location>
        <begin position="90"/>
        <end position="145"/>
    </location>
</feature>